<keyword evidence="3" id="KW-1185">Reference proteome</keyword>
<sequence length="357" mass="40534">MADFPHLVAQWVRDLNLPNTPESVGAGSDKMIWWKCPVGTDHLWQATPWRRAAAEQGCPYCSGRRVSYTNSLAKNFPAVAEQWHPTKNGSMTPDDVVATSCRLVWWRCRKAPDHVWRTKVEDRTRKGYGCPFCIGRRVCRDNSLARIAPKIAAWWHPTKNGSIMPDHVTVHSYTKRWWKCPEGGDHVWEASVAQRIRHPKCPMCRKVLPSKTTTLKAIAPAFARYWHPTKNGPLKPSGVSSTSRERVWWKCPKGDDHEWQCTIVARIAAKNPCPYCAGRRLSVTNSLQVTYPRVASEWHPKKNAPLTPRDILAGDHRKFWWKCVSGHEWPALLSNRTRLGSGCPICARRARPAASGP</sequence>
<protein>
    <submittedName>
        <fullName evidence="2">Zinc-ribbon domain-containing protein</fullName>
    </submittedName>
</protein>
<dbReference type="RefSeq" id="WP_394850928.1">
    <property type="nucleotide sequence ID" value="NZ_CP089982.1"/>
</dbReference>
<dbReference type="Pfam" id="PF14311">
    <property type="entry name" value="DUF4379"/>
    <property type="match status" value="5"/>
</dbReference>
<proteinExistence type="predicted"/>
<name>A0ABZ2KCJ8_9BACT</name>
<feature type="domain" description="Treble clef zinc finger" evidence="1">
    <location>
        <begin position="223"/>
        <end position="279"/>
    </location>
</feature>
<organism evidence="2 3">
    <name type="scientific">Pendulispora brunnea</name>
    <dbReference type="NCBI Taxonomy" id="2905690"/>
    <lineage>
        <taxon>Bacteria</taxon>
        <taxon>Pseudomonadati</taxon>
        <taxon>Myxococcota</taxon>
        <taxon>Myxococcia</taxon>
        <taxon>Myxococcales</taxon>
        <taxon>Sorangiineae</taxon>
        <taxon>Pendulisporaceae</taxon>
        <taxon>Pendulispora</taxon>
    </lineage>
</organism>
<feature type="domain" description="Treble clef zinc finger" evidence="1">
    <location>
        <begin position="151"/>
        <end position="206"/>
    </location>
</feature>
<gene>
    <name evidence="2" type="ORF">LZC95_50380</name>
</gene>
<evidence type="ECO:0000313" key="2">
    <source>
        <dbReference type="EMBL" id="WXA94614.1"/>
    </source>
</evidence>
<evidence type="ECO:0000259" key="1">
    <source>
        <dbReference type="Pfam" id="PF14311"/>
    </source>
</evidence>
<reference evidence="2 3" key="1">
    <citation type="submission" date="2021-12" db="EMBL/GenBank/DDBJ databases">
        <title>Discovery of the Pendulisporaceae a myxobacterial family with distinct sporulation behavior and unique specialized metabolism.</title>
        <authorList>
            <person name="Garcia R."/>
            <person name="Popoff A."/>
            <person name="Bader C.D."/>
            <person name="Loehr J."/>
            <person name="Walesch S."/>
            <person name="Walt C."/>
            <person name="Boldt J."/>
            <person name="Bunk B."/>
            <person name="Haeckl F.J.F.P.J."/>
            <person name="Gunesch A.P."/>
            <person name="Birkelbach J."/>
            <person name="Nuebel U."/>
            <person name="Pietschmann T."/>
            <person name="Bach T."/>
            <person name="Mueller R."/>
        </authorList>
    </citation>
    <scope>NUCLEOTIDE SEQUENCE [LARGE SCALE GENOMIC DNA]</scope>
    <source>
        <strain evidence="2 3">MSr12523</strain>
    </source>
</reference>
<evidence type="ECO:0000313" key="3">
    <source>
        <dbReference type="Proteomes" id="UP001379533"/>
    </source>
</evidence>
<dbReference type="Proteomes" id="UP001379533">
    <property type="component" value="Chromosome"/>
</dbReference>
<dbReference type="PANTHER" id="PTHR37317:SF1">
    <property type="entry name" value="ZINC-RIBBON DOMAIN-CONTAINING PROTEIN-RELATED"/>
    <property type="match status" value="1"/>
</dbReference>
<feature type="domain" description="Treble clef zinc finger" evidence="1">
    <location>
        <begin position="7"/>
        <end position="64"/>
    </location>
</feature>
<dbReference type="EMBL" id="CP089982">
    <property type="protein sequence ID" value="WXA94614.1"/>
    <property type="molecule type" value="Genomic_DNA"/>
</dbReference>
<accession>A0ABZ2KCJ8</accession>
<dbReference type="InterPro" id="IPR025487">
    <property type="entry name" value="DUF4379"/>
</dbReference>
<feature type="domain" description="Treble clef zinc finger" evidence="1">
    <location>
        <begin position="80"/>
        <end position="135"/>
    </location>
</feature>
<dbReference type="PANTHER" id="PTHR37317">
    <property type="entry name" value="BLR8090 PROTEIN"/>
    <property type="match status" value="1"/>
</dbReference>
<feature type="domain" description="Treble clef zinc finger" evidence="1">
    <location>
        <begin position="295"/>
        <end position="349"/>
    </location>
</feature>